<dbReference type="CDD" id="cd07064">
    <property type="entry name" value="AlkD_like_1"/>
    <property type="match status" value="1"/>
</dbReference>
<dbReference type="OrthoDB" id="9775346at2"/>
<sequence length="218" mass="26046">MSLPLLEKKLIEQANTENAPGMEKYMKNHFPFLGIKTPERKQILKDFWKETEIHKAPFDRDFLIAMWEKDEREYQYIALDYYGKYIKKRPKTDIDLIKYLLTHKSWWDTVDPLASNFAGPLAKNHPDLKETLKEWAKDDNMWLRRTAILFQLRYKSETDEKFLYETILKNNQSKEFFIQKAIGWALREYSKTNPDSVRSFIEGHPLANLSVREGSKYI</sequence>
<protein>
    <submittedName>
        <fullName evidence="1">DNA alkylation repair protein</fullName>
    </submittedName>
</protein>
<gene>
    <name evidence="1" type="ORF">D9X91_17180</name>
</gene>
<dbReference type="PANTHER" id="PTHR34070">
    <property type="entry name" value="ARMADILLO-TYPE FOLD"/>
    <property type="match status" value="1"/>
</dbReference>
<keyword evidence="2" id="KW-1185">Reference proteome</keyword>
<evidence type="ECO:0000313" key="1">
    <source>
        <dbReference type="EMBL" id="RLQ93436.1"/>
    </source>
</evidence>
<proteinExistence type="predicted"/>
<reference evidence="1 2" key="1">
    <citation type="submission" date="2018-10" db="EMBL/GenBank/DDBJ databases">
        <title>Falsibacillus sp. genome draft.</title>
        <authorList>
            <person name="Shi S."/>
        </authorList>
    </citation>
    <scope>NUCLEOTIDE SEQUENCE [LARGE SCALE GENOMIC DNA]</scope>
    <source>
        <strain evidence="1 2">GY 10110</strain>
    </source>
</reference>
<dbReference type="SUPFAM" id="SSF48371">
    <property type="entry name" value="ARM repeat"/>
    <property type="match status" value="1"/>
</dbReference>
<dbReference type="EMBL" id="RCVZ01000014">
    <property type="protein sequence ID" value="RLQ93436.1"/>
    <property type="molecule type" value="Genomic_DNA"/>
</dbReference>
<dbReference type="Pfam" id="PF08713">
    <property type="entry name" value="DNA_alkylation"/>
    <property type="match status" value="1"/>
</dbReference>
<accession>A0A3L7JRY0</accession>
<dbReference type="PANTHER" id="PTHR34070:SF1">
    <property type="entry name" value="DNA ALKYLATION REPAIR PROTEIN"/>
    <property type="match status" value="1"/>
</dbReference>
<dbReference type="AlphaFoldDB" id="A0A3L7JRY0"/>
<dbReference type="InterPro" id="IPR014825">
    <property type="entry name" value="DNA_alkylation"/>
</dbReference>
<comment type="caution">
    <text evidence="1">The sequence shown here is derived from an EMBL/GenBank/DDBJ whole genome shotgun (WGS) entry which is preliminary data.</text>
</comment>
<organism evidence="1 2">
    <name type="scientific">Falsibacillus albus</name>
    <dbReference type="NCBI Taxonomy" id="2478915"/>
    <lineage>
        <taxon>Bacteria</taxon>
        <taxon>Bacillati</taxon>
        <taxon>Bacillota</taxon>
        <taxon>Bacilli</taxon>
        <taxon>Bacillales</taxon>
        <taxon>Bacillaceae</taxon>
        <taxon>Falsibacillus</taxon>
    </lineage>
</organism>
<dbReference type="Gene3D" id="1.20.1660.10">
    <property type="entry name" value="Hypothetical protein (EF3068)"/>
    <property type="match status" value="1"/>
</dbReference>
<dbReference type="Gene3D" id="1.25.40.290">
    <property type="entry name" value="ARM repeat domains"/>
    <property type="match status" value="1"/>
</dbReference>
<evidence type="ECO:0000313" key="2">
    <source>
        <dbReference type="Proteomes" id="UP000276770"/>
    </source>
</evidence>
<dbReference type="Proteomes" id="UP000276770">
    <property type="component" value="Unassembled WGS sequence"/>
</dbReference>
<dbReference type="RefSeq" id="WP_121681888.1">
    <property type="nucleotide sequence ID" value="NZ_RCVZ01000014.1"/>
</dbReference>
<dbReference type="InterPro" id="IPR016024">
    <property type="entry name" value="ARM-type_fold"/>
</dbReference>
<name>A0A3L7JRY0_9BACI</name>